<reference evidence="2 3" key="1">
    <citation type="submission" date="2016-12" db="EMBL/GenBank/DDBJ databases">
        <title>The draft genome sequence of Actinophytocola sp. 11-183.</title>
        <authorList>
            <person name="Wang W."/>
            <person name="Yuan L."/>
        </authorList>
    </citation>
    <scope>NUCLEOTIDE SEQUENCE [LARGE SCALE GENOMIC DNA]</scope>
    <source>
        <strain evidence="2 3">11-183</strain>
    </source>
</reference>
<accession>A0A1Q8CE60</accession>
<evidence type="ECO:0000313" key="2">
    <source>
        <dbReference type="EMBL" id="OLF12622.1"/>
    </source>
</evidence>
<dbReference type="STRING" id="1912961.BU204_28735"/>
<dbReference type="AlphaFoldDB" id="A0A1Q8CE60"/>
<evidence type="ECO:0000313" key="3">
    <source>
        <dbReference type="Proteomes" id="UP000185596"/>
    </source>
</evidence>
<dbReference type="EMBL" id="MSIE01000059">
    <property type="protein sequence ID" value="OLF12622.1"/>
    <property type="molecule type" value="Genomic_DNA"/>
</dbReference>
<feature type="region of interest" description="Disordered" evidence="1">
    <location>
        <begin position="1"/>
        <end position="166"/>
    </location>
</feature>
<evidence type="ECO:0000256" key="1">
    <source>
        <dbReference type="SAM" id="MobiDB-lite"/>
    </source>
</evidence>
<dbReference type="Proteomes" id="UP000185596">
    <property type="component" value="Unassembled WGS sequence"/>
</dbReference>
<feature type="compositionally biased region" description="Pro residues" evidence="1">
    <location>
        <begin position="66"/>
        <end position="75"/>
    </location>
</feature>
<protein>
    <submittedName>
        <fullName evidence="2">Uncharacterized protein</fullName>
    </submittedName>
</protein>
<feature type="compositionally biased region" description="Basic and acidic residues" evidence="1">
    <location>
        <begin position="54"/>
        <end position="63"/>
    </location>
</feature>
<comment type="caution">
    <text evidence="2">The sequence shown here is derived from an EMBL/GenBank/DDBJ whole genome shotgun (WGS) entry which is preliminary data.</text>
</comment>
<organism evidence="2 3">
    <name type="scientific">Actinophytocola xanthii</name>
    <dbReference type="NCBI Taxonomy" id="1912961"/>
    <lineage>
        <taxon>Bacteria</taxon>
        <taxon>Bacillati</taxon>
        <taxon>Actinomycetota</taxon>
        <taxon>Actinomycetes</taxon>
        <taxon>Pseudonocardiales</taxon>
        <taxon>Pseudonocardiaceae</taxon>
    </lineage>
</organism>
<proteinExistence type="predicted"/>
<name>A0A1Q8CE60_9PSEU</name>
<sequence>MADRSQARSETLGDLPRRGGARTATQPPRPRQHDPAEGGQTANGLPRRVSRSIKSPDHREDASRPAAPPPAPAPPDRSAEQAGHEKLLADLDAFTAGEAAAKADRRAGEPDAVTGASPAGQPEPDHTRWPNDLDLATEPGPTPGPTPGPRPSPRPHPNPPSGGTTP</sequence>
<feature type="compositionally biased region" description="Pro residues" evidence="1">
    <location>
        <begin position="140"/>
        <end position="160"/>
    </location>
</feature>
<feature type="compositionally biased region" description="Basic and acidic residues" evidence="1">
    <location>
        <begin position="77"/>
        <end position="89"/>
    </location>
</feature>
<keyword evidence="3" id="KW-1185">Reference proteome</keyword>
<gene>
    <name evidence="2" type="ORF">BU204_28735</name>
</gene>